<evidence type="ECO:0000256" key="6">
    <source>
        <dbReference type="ARBA" id="ARBA00015850"/>
    </source>
</evidence>
<dbReference type="Pfam" id="PF02654">
    <property type="entry name" value="CobS"/>
    <property type="match status" value="1"/>
</dbReference>
<keyword evidence="9" id="KW-0808">Transferase</keyword>
<comment type="catalytic activity">
    <reaction evidence="17">
        <text>alpha-ribazole + adenosylcob(III)inamide-GDP = adenosylcob(III)alamin + GMP + H(+)</text>
        <dbReference type="Rhea" id="RHEA:16049"/>
        <dbReference type="ChEBI" id="CHEBI:10329"/>
        <dbReference type="ChEBI" id="CHEBI:15378"/>
        <dbReference type="ChEBI" id="CHEBI:18408"/>
        <dbReference type="ChEBI" id="CHEBI:58115"/>
        <dbReference type="ChEBI" id="CHEBI:60487"/>
        <dbReference type="EC" id="2.7.8.26"/>
    </reaction>
</comment>
<accession>A0ABQ7GZW6</accession>
<evidence type="ECO:0000256" key="12">
    <source>
        <dbReference type="ARBA" id="ARBA00022989"/>
    </source>
</evidence>
<keyword evidence="8" id="KW-0169">Cobalamin biosynthesis</keyword>
<comment type="subcellular location">
    <subcellularLocation>
        <location evidence="2">Cell membrane</location>
        <topology evidence="2">Multi-pass membrane protein</topology>
    </subcellularLocation>
</comment>
<dbReference type="EMBL" id="MU069522">
    <property type="protein sequence ID" value="KAF5840142.1"/>
    <property type="molecule type" value="Genomic_DNA"/>
</dbReference>
<comment type="caution">
    <text evidence="20">The sequence shown here is derived from an EMBL/GenBank/DDBJ whole genome shotgun (WGS) entry which is preliminary data.</text>
</comment>
<evidence type="ECO:0000313" key="21">
    <source>
        <dbReference type="Proteomes" id="UP000815325"/>
    </source>
</evidence>
<evidence type="ECO:0000256" key="14">
    <source>
        <dbReference type="ARBA" id="ARBA00025228"/>
    </source>
</evidence>
<feature type="transmembrane region" description="Helical" evidence="19">
    <location>
        <begin position="71"/>
        <end position="87"/>
    </location>
</feature>
<comment type="catalytic activity">
    <reaction evidence="18">
        <text>alpha-ribazole 5'-phosphate + adenosylcob(III)inamide-GDP = adenosylcob(III)alamin 5'-phosphate + GMP + H(+)</text>
        <dbReference type="Rhea" id="RHEA:23560"/>
        <dbReference type="ChEBI" id="CHEBI:15378"/>
        <dbReference type="ChEBI" id="CHEBI:57918"/>
        <dbReference type="ChEBI" id="CHEBI:58115"/>
        <dbReference type="ChEBI" id="CHEBI:60487"/>
        <dbReference type="ChEBI" id="CHEBI:60493"/>
        <dbReference type="EC" id="2.7.8.26"/>
    </reaction>
</comment>
<evidence type="ECO:0000256" key="17">
    <source>
        <dbReference type="ARBA" id="ARBA00048623"/>
    </source>
</evidence>
<evidence type="ECO:0000256" key="9">
    <source>
        <dbReference type="ARBA" id="ARBA00022679"/>
    </source>
</evidence>
<keyword evidence="12 19" id="KW-1133">Transmembrane helix</keyword>
<evidence type="ECO:0000256" key="2">
    <source>
        <dbReference type="ARBA" id="ARBA00004651"/>
    </source>
</evidence>
<comment type="pathway">
    <text evidence="3">Cofactor biosynthesis; adenosylcobalamin biosynthesis; adenosylcobalamin from cob(II)yrinate a,c-diamide: step 7/7.</text>
</comment>
<comment type="function">
    <text evidence="14">Joins adenosylcobinamide-GDP and alpha-ribazole to generate adenosylcobalamin (Ado-cobalamin). Also synthesizes adenosylcobalamin 5'-phosphate from adenosylcobinamide-GDP and alpha-ribazole 5'-phosphate.</text>
</comment>
<evidence type="ECO:0000256" key="7">
    <source>
        <dbReference type="ARBA" id="ARBA00022475"/>
    </source>
</evidence>
<proteinExistence type="inferred from homology"/>
<dbReference type="Proteomes" id="UP000815325">
    <property type="component" value="Unassembled WGS sequence"/>
</dbReference>
<gene>
    <name evidence="20" type="ORF">DUNSADRAFT_17626</name>
</gene>
<evidence type="ECO:0000256" key="19">
    <source>
        <dbReference type="SAM" id="Phobius"/>
    </source>
</evidence>
<evidence type="ECO:0000256" key="18">
    <source>
        <dbReference type="ARBA" id="ARBA00049504"/>
    </source>
</evidence>
<name>A0ABQ7GZW6_DUNSA</name>
<dbReference type="PANTHER" id="PTHR34148">
    <property type="entry name" value="ADENOSYLCOBINAMIDE-GDP RIBAZOLETRANSFERASE"/>
    <property type="match status" value="1"/>
</dbReference>
<comment type="similarity">
    <text evidence="4">Belongs to the CobS family.</text>
</comment>
<keyword evidence="11" id="KW-0460">Magnesium</keyword>
<feature type="transmembrane region" description="Helical" evidence="19">
    <location>
        <begin position="173"/>
        <end position="190"/>
    </location>
</feature>
<reference evidence="20" key="1">
    <citation type="submission" date="2017-08" db="EMBL/GenBank/DDBJ databases">
        <authorList>
            <person name="Polle J.E."/>
            <person name="Barry K."/>
            <person name="Cushman J."/>
            <person name="Schmutz J."/>
            <person name="Tran D."/>
            <person name="Hathwaick L.T."/>
            <person name="Yim W.C."/>
            <person name="Jenkins J."/>
            <person name="Mckie-Krisberg Z.M."/>
            <person name="Prochnik S."/>
            <person name="Lindquist E."/>
            <person name="Dockter R.B."/>
            <person name="Adam C."/>
            <person name="Molina H."/>
            <person name="Bunkerborg J."/>
            <person name="Jin E."/>
            <person name="Buchheim M."/>
            <person name="Magnuson J."/>
        </authorList>
    </citation>
    <scope>NUCLEOTIDE SEQUENCE</scope>
    <source>
        <strain evidence="20">CCAP 19/18</strain>
    </source>
</reference>
<keyword evidence="21" id="KW-1185">Reference proteome</keyword>
<keyword evidence="13 19" id="KW-0472">Membrane</keyword>
<keyword evidence="7" id="KW-1003">Cell membrane</keyword>
<sequence length="258" mass="27690">MLGALVGGWAAAFFAAAALLWSPAIAAGWSTLSSVWLTGCFHEDGLADSFDGFGGGWGKIQILRIMKDSRIGTYALVGMLLVLHIKMHALEAITGMYGVEGTVRALVVAHTVSRWTALPLIYWCNYLQDEEDAKRGLYNHFADSKLLLTLPRMLLGTVVAVTVPFYLLSNVQAMAVCLTVGFVTVAAAMYSNAILGGVMGDYLGATISIAELLVYATLCAEWSRLDSLESCKPLLVLTGVAALPIIYSRRIVDFKGAC</sequence>
<evidence type="ECO:0000256" key="15">
    <source>
        <dbReference type="ARBA" id="ARBA00032605"/>
    </source>
</evidence>
<evidence type="ECO:0000256" key="10">
    <source>
        <dbReference type="ARBA" id="ARBA00022692"/>
    </source>
</evidence>
<comment type="cofactor">
    <cofactor evidence="1">
        <name>Mg(2+)</name>
        <dbReference type="ChEBI" id="CHEBI:18420"/>
    </cofactor>
</comment>
<dbReference type="PANTHER" id="PTHR34148:SF1">
    <property type="entry name" value="ADENOSYLCOBINAMIDE-GDP RIBAZOLETRANSFERASE"/>
    <property type="match status" value="1"/>
</dbReference>
<protein>
    <recommendedName>
        <fullName evidence="6">Adenosylcobinamide-GDP ribazoletransferase</fullName>
        <ecNumber evidence="5">2.7.8.26</ecNumber>
    </recommendedName>
    <alternativeName>
        <fullName evidence="16">Cobalamin synthase</fullName>
    </alternativeName>
    <alternativeName>
        <fullName evidence="15">Cobalamin-5'-phosphate synthase</fullName>
    </alternativeName>
</protein>
<dbReference type="HAMAP" id="MF_00719">
    <property type="entry name" value="CobS"/>
    <property type="match status" value="1"/>
</dbReference>
<evidence type="ECO:0000256" key="3">
    <source>
        <dbReference type="ARBA" id="ARBA00004663"/>
    </source>
</evidence>
<keyword evidence="10 19" id="KW-0812">Transmembrane</keyword>
<feature type="transmembrane region" description="Helical" evidence="19">
    <location>
        <begin position="146"/>
        <end position="167"/>
    </location>
</feature>
<dbReference type="InterPro" id="IPR003805">
    <property type="entry name" value="CobS"/>
</dbReference>
<evidence type="ECO:0000313" key="20">
    <source>
        <dbReference type="EMBL" id="KAF5840142.1"/>
    </source>
</evidence>
<evidence type="ECO:0000256" key="8">
    <source>
        <dbReference type="ARBA" id="ARBA00022573"/>
    </source>
</evidence>
<evidence type="ECO:0000256" key="1">
    <source>
        <dbReference type="ARBA" id="ARBA00001946"/>
    </source>
</evidence>
<evidence type="ECO:0000256" key="16">
    <source>
        <dbReference type="ARBA" id="ARBA00032853"/>
    </source>
</evidence>
<dbReference type="EC" id="2.7.8.26" evidence="5"/>
<evidence type="ECO:0000256" key="13">
    <source>
        <dbReference type="ARBA" id="ARBA00023136"/>
    </source>
</evidence>
<organism evidence="20 21">
    <name type="scientific">Dunaliella salina</name>
    <name type="common">Green alga</name>
    <name type="synonym">Protococcus salinus</name>
    <dbReference type="NCBI Taxonomy" id="3046"/>
    <lineage>
        <taxon>Eukaryota</taxon>
        <taxon>Viridiplantae</taxon>
        <taxon>Chlorophyta</taxon>
        <taxon>core chlorophytes</taxon>
        <taxon>Chlorophyceae</taxon>
        <taxon>CS clade</taxon>
        <taxon>Chlamydomonadales</taxon>
        <taxon>Dunaliellaceae</taxon>
        <taxon>Dunaliella</taxon>
    </lineage>
</organism>
<evidence type="ECO:0000256" key="5">
    <source>
        <dbReference type="ARBA" id="ARBA00013200"/>
    </source>
</evidence>
<evidence type="ECO:0000256" key="4">
    <source>
        <dbReference type="ARBA" id="ARBA00010561"/>
    </source>
</evidence>
<evidence type="ECO:0000256" key="11">
    <source>
        <dbReference type="ARBA" id="ARBA00022842"/>
    </source>
</evidence>